<protein>
    <submittedName>
        <fullName evidence="2">Uncharacterized protein</fullName>
    </submittedName>
</protein>
<reference evidence="2" key="1">
    <citation type="journal article" date="2020" name="Stud. Mycol.">
        <title>101 Dothideomycetes genomes: a test case for predicting lifestyles and emergence of pathogens.</title>
        <authorList>
            <person name="Haridas S."/>
            <person name="Albert R."/>
            <person name="Binder M."/>
            <person name="Bloem J."/>
            <person name="Labutti K."/>
            <person name="Salamov A."/>
            <person name="Andreopoulos B."/>
            <person name="Baker S."/>
            <person name="Barry K."/>
            <person name="Bills G."/>
            <person name="Bluhm B."/>
            <person name="Cannon C."/>
            <person name="Castanera R."/>
            <person name="Culley D."/>
            <person name="Daum C."/>
            <person name="Ezra D."/>
            <person name="Gonzalez J."/>
            <person name="Henrissat B."/>
            <person name="Kuo A."/>
            <person name="Liang C."/>
            <person name="Lipzen A."/>
            <person name="Lutzoni F."/>
            <person name="Magnuson J."/>
            <person name="Mondo S."/>
            <person name="Nolan M."/>
            <person name="Ohm R."/>
            <person name="Pangilinan J."/>
            <person name="Park H.-J."/>
            <person name="Ramirez L."/>
            <person name="Alfaro M."/>
            <person name="Sun H."/>
            <person name="Tritt A."/>
            <person name="Yoshinaga Y."/>
            <person name="Zwiers L.-H."/>
            <person name="Turgeon B."/>
            <person name="Goodwin S."/>
            <person name="Spatafora J."/>
            <person name="Crous P."/>
            <person name="Grigoriev I."/>
        </authorList>
    </citation>
    <scope>NUCLEOTIDE SEQUENCE</scope>
    <source>
        <strain evidence="2">CBS 161.51</strain>
    </source>
</reference>
<dbReference type="Proteomes" id="UP000800038">
    <property type="component" value="Unassembled WGS sequence"/>
</dbReference>
<dbReference type="AlphaFoldDB" id="A0A6A5SGG5"/>
<evidence type="ECO:0000313" key="3">
    <source>
        <dbReference type="Proteomes" id="UP000800038"/>
    </source>
</evidence>
<proteinExistence type="predicted"/>
<feature type="transmembrane region" description="Helical" evidence="1">
    <location>
        <begin position="6"/>
        <end position="27"/>
    </location>
</feature>
<keyword evidence="1" id="KW-0472">Membrane</keyword>
<evidence type="ECO:0000313" key="2">
    <source>
        <dbReference type="EMBL" id="KAF1938942.1"/>
    </source>
</evidence>
<gene>
    <name evidence="2" type="ORF">EJ02DRAFT_457448</name>
</gene>
<keyword evidence="1" id="KW-0812">Transmembrane</keyword>
<keyword evidence="3" id="KW-1185">Reference proteome</keyword>
<sequence length="57" mass="6930">MWQLSLIAVSEAVVWYFWLITYWPSMFHDVAHDEKQKEVSRALLPNKKHFVRVYVVH</sequence>
<dbReference type="EMBL" id="ML976092">
    <property type="protein sequence ID" value="KAF1938942.1"/>
    <property type="molecule type" value="Genomic_DNA"/>
</dbReference>
<accession>A0A6A5SGG5</accession>
<evidence type="ECO:0000256" key="1">
    <source>
        <dbReference type="SAM" id="Phobius"/>
    </source>
</evidence>
<keyword evidence="1" id="KW-1133">Transmembrane helix</keyword>
<name>A0A6A5SGG5_9PLEO</name>
<organism evidence="2 3">
    <name type="scientific">Clathrospora elynae</name>
    <dbReference type="NCBI Taxonomy" id="706981"/>
    <lineage>
        <taxon>Eukaryota</taxon>
        <taxon>Fungi</taxon>
        <taxon>Dikarya</taxon>
        <taxon>Ascomycota</taxon>
        <taxon>Pezizomycotina</taxon>
        <taxon>Dothideomycetes</taxon>
        <taxon>Pleosporomycetidae</taxon>
        <taxon>Pleosporales</taxon>
        <taxon>Diademaceae</taxon>
        <taxon>Clathrospora</taxon>
    </lineage>
</organism>